<reference evidence="2 3" key="1">
    <citation type="journal article" date="2018" name="Int. J. Syst. Evol. Microbiol.">
        <title>Uliginosibacterium sediminicola sp. nov., isolated from freshwater sediment.</title>
        <authorList>
            <person name="Hwang W.M."/>
            <person name="Kim S.M."/>
            <person name="Kang K."/>
            <person name="Ahn T.Y."/>
        </authorList>
    </citation>
    <scope>NUCLEOTIDE SEQUENCE [LARGE SCALE GENOMIC DNA]</scope>
    <source>
        <strain evidence="2 3">M1-21</strain>
    </source>
</reference>
<evidence type="ECO:0000313" key="3">
    <source>
        <dbReference type="Proteomes" id="UP001410394"/>
    </source>
</evidence>
<dbReference type="PANTHER" id="PTHR13696:SF96">
    <property type="entry name" value="COBQ_COBB_MIND_PARA NUCLEOTIDE BINDING DOMAIN-CONTAINING PROTEIN"/>
    <property type="match status" value="1"/>
</dbReference>
<evidence type="ECO:0000259" key="1">
    <source>
        <dbReference type="Pfam" id="PF01656"/>
    </source>
</evidence>
<dbReference type="Proteomes" id="UP001410394">
    <property type="component" value="Unassembled WGS sequence"/>
</dbReference>
<dbReference type="CDD" id="cd02042">
    <property type="entry name" value="ParAB_family"/>
    <property type="match status" value="1"/>
</dbReference>
<dbReference type="EMBL" id="JBDIVE010000001">
    <property type="protein sequence ID" value="MEN3067347.1"/>
    <property type="molecule type" value="Genomic_DNA"/>
</dbReference>
<dbReference type="InterPro" id="IPR050678">
    <property type="entry name" value="DNA_Partitioning_ATPase"/>
</dbReference>
<sequence length="224" mass="25103">MRKIMVANPKGGSGKSSLAIHLASWFAQNGNPVCLGDLDRQQSSRQWLAQRPLSLRPIKPWDIDETLQEPAPAGCAIAIIDTPAGLHGKSLKRLLAEVDRVVVPVTPSRFDMLASSDFFDELAQIKAVRKERVGVAIVGMRVDLRTQASQQLLEFLQQFELPLVTCIRHAQRYVQAVESGSTLFDSNETAAQDRRQWQPLLEWLQKPCSTAQRLATPEIRRVQR</sequence>
<organism evidence="2 3">
    <name type="scientific">Uliginosibacterium sediminicola</name>
    <dbReference type="NCBI Taxonomy" id="2024550"/>
    <lineage>
        <taxon>Bacteria</taxon>
        <taxon>Pseudomonadati</taxon>
        <taxon>Pseudomonadota</taxon>
        <taxon>Betaproteobacteria</taxon>
        <taxon>Rhodocyclales</taxon>
        <taxon>Zoogloeaceae</taxon>
        <taxon>Uliginosibacterium</taxon>
    </lineage>
</organism>
<dbReference type="InterPro" id="IPR027417">
    <property type="entry name" value="P-loop_NTPase"/>
</dbReference>
<dbReference type="RefSeq" id="WP_345918114.1">
    <property type="nucleotide sequence ID" value="NZ_JBDIVE010000001.1"/>
</dbReference>
<accession>A0ABU9YUN2</accession>
<proteinExistence type="predicted"/>
<dbReference type="Gene3D" id="3.40.50.300">
    <property type="entry name" value="P-loop containing nucleotide triphosphate hydrolases"/>
    <property type="match status" value="1"/>
</dbReference>
<comment type="caution">
    <text evidence="2">The sequence shown here is derived from an EMBL/GenBank/DDBJ whole genome shotgun (WGS) entry which is preliminary data.</text>
</comment>
<feature type="domain" description="CobQ/CobB/MinD/ParA nucleotide binding" evidence="1">
    <location>
        <begin position="4"/>
        <end position="182"/>
    </location>
</feature>
<dbReference type="PANTHER" id="PTHR13696">
    <property type="entry name" value="P-LOOP CONTAINING NUCLEOSIDE TRIPHOSPHATE HYDROLASE"/>
    <property type="match status" value="1"/>
</dbReference>
<dbReference type="Pfam" id="PF01656">
    <property type="entry name" value="CbiA"/>
    <property type="match status" value="1"/>
</dbReference>
<dbReference type="SUPFAM" id="SSF52540">
    <property type="entry name" value="P-loop containing nucleoside triphosphate hydrolases"/>
    <property type="match status" value="1"/>
</dbReference>
<gene>
    <name evidence="2" type="ORF">ABDB84_02580</name>
</gene>
<protein>
    <submittedName>
        <fullName evidence="2">ParA family protein</fullName>
    </submittedName>
</protein>
<keyword evidence="3" id="KW-1185">Reference proteome</keyword>
<evidence type="ECO:0000313" key="2">
    <source>
        <dbReference type="EMBL" id="MEN3067347.1"/>
    </source>
</evidence>
<dbReference type="InterPro" id="IPR002586">
    <property type="entry name" value="CobQ/CobB/MinD/ParA_Nub-bd_dom"/>
</dbReference>
<name>A0ABU9YUN2_9RHOO</name>
<dbReference type="PIRSF" id="PIRSF009320">
    <property type="entry name" value="Nuc_binding_HP_1000"/>
    <property type="match status" value="1"/>
</dbReference>